<comment type="similarity">
    <text evidence="1">Belongs to the small GTPase superfamily. RGK family.</text>
</comment>
<dbReference type="SMART" id="SM00174">
    <property type="entry name" value="RHO"/>
    <property type="match status" value="1"/>
</dbReference>
<dbReference type="PANTHER" id="PTHR45775">
    <property type="entry name" value="RAD, GEM/KIR FAMILY MEMBER 2, ISOFORM C"/>
    <property type="match status" value="1"/>
</dbReference>
<dbReference type="FunFam" id="3.40.50.300:FF:000664">
    <property type="entry name" value="Uncharacterized protein, isoform B"/>
    <property type="match status" value="1"/>
</dbReference>
<feature type="region of interest" description="Disordered" evidence="3">
    <location>
        <begin position="703"/>
        <end position="727"/>
    </location>
</feature>
<evidence type="ECO:0000313" key="4">
    <source>
        <dbReference type="Proteomes" id="UP000694867"/>
    </source>
</evidence>
<feature type="compositionally biased region" description="Low complexity" evidence="3">
    <location>
        <begin position="192"/>
        <end position="211"/>
    </location>
</feature>
<dbReference type="RefSeq" id="XP_028966886.1">
    <property type="nucleotide sequence ID" value="XM_029111053.1"/>
</dbReference>
<dbReference type="PROSITE" id="PS51419">
    <property type="entry name" value="RAB"/>
    <property type="match status" value="1"/>
</dbReference>
<dbReference type="GO" id="GO:0003924">
    <property type="term" value="F:GTPase activity"/>
    <property type="evidence" value="ECO:0007669"/>
    <property type="project" value="InterPro"/>
</dbReference>
<reference evidence="5" key="1">
    <citation type="submission" date="2025-08" db="UniProtKB">
        <authorList>
            <consortium name="RefSeq"/>
        </authorList>
    </citation>
    <scope>IDENTIFICATION</scope>
</reference>
<dbReference type="PROSITE" id="PS51421">
    <property type="entry name" value="RAS"/>
    <property type="match status" value="1"/>
</dbReference>
<dbReference type="InterPro" id="IPR001806">
    <property type="entry name" value="Small_GTPase"/>
</dbReference>
<gene>
    <name evidence="5" type="primary">LOC100906929</name>
</gene>
<dbReference type="SUPFAM" id="SSF52540">
    <property type="entry name" value="P-loop containing nucleoside triphosphate hydrolases"/>
    <property type="match status" value="1"/>
</dbReference>
<dbReference type="GO" id="GO:0005246">
    <property type="term" value="F:calcium channel regulator activity"/>
    <property type="evidence" value="ECO:0007669"/>
    <property type="project" value="TreeGrafter"/>
</dbReference>
<feature type="region of interest" description="Disordered" evidence="3">
    <location>
        <begin position="377"/>
        <end position="414"/>
    </location>
</feature>
<evidence type="ECO:0000256" key="1">
    <source>
        <dbReference type="ARBA" id="ARBA00008846"/>
    </source>
</evidence>
<feature type="compositionally biased region" description="Gly residues" evidence="3">
    <location>
        <begin position="245"/>
        <end position="254"/>
    </location>
</feature>
<dbReference type="InterPro" id="IPR027417">
    <property type="entry name" value="P-loop_NTPase"/>
</dbReference>
<feature type="compositionally biased region" description="Polar residues" evidence="3">
    <location>
        <begin position="395"/>
        <end position="414"/>
    </location>
</feature>
<keyword evidence="2" id="KW-0597">Phosphoprotein</keyword>
<feature type="region of interest" description="Disordered" evidence="3">
    <location>
        <begin position="245"/>
        <end position="312"/>
    </location>
</feature>
<feature type="region of interest" description="Disordered" evidence="3">
    <location>
        <begin position="144"/>
        <end position="211"/>
    </location>
</feature>
<dbReference type="PRINTS" id="PR00449">
    <property type="entry name" value="RASTRNSFRMNG"/>
</dbReference>
<dbReference type="GeneID" id="100906929"/>
<accession>A0AAJ7WH46</accession>
<dbReference type="KEGG" id="goe:100906929"/>
<proteinExistence type="inferred from homology"/>
<evidence type="ECO:0000256" key="2">
    <source>
        <dbReference type="ARBA" id="ARBA00022553"/>
    </source>
</evidence>
<dbReference type="Gene3D" id="3.40.50.300">
    <property type="entry name" value="P-loop containing nucleotide triphosphate hydrolases"/>
    <property type="match status" value="1"/>
</dbReference>
<dbReference type="GO" id="GO:0005525">
    <property type="term" value="F:GTP binding"/>
    <property type="evidence" value="ECO:0007669"/>
    <property type="project" value="InterPro"/>
</dbReference>
<evidence type="ECO:0000256" key="3">
    <source>
        <dbReference type="SAM" id="MobiDB-lite"/>
    </source>
</evidence>
<dbReference type="AlphaFoldDB" id="A0AAJ7WH46"/>
<feature type="compositionally biased region" description="Low complexity" evidence="3">
    <location>
        <begin position="255"/>
        <end position="281"/>
    </location>
</feature>
<feature type="compositionally biased region" description="Low complexity" evidence="3">
    <location>
        <begin position="157"/>
        <end position="166"/>
    </location>
</feature>
<dbReference type="Proteomes" id="UP000694867">
    <property type="component" value="Unplaced"/>
</dbReference>
<protein>
    <submittedName>
        <fullName evidence="5">Uncharacterized protein LOC100906929</fullName>
    </submittedName>
</protein>
<dbReference type="SMART" id="SM00173">
    <property type="entry name" value="RAS"/>
    <property type="match status" value="1"/>
</dbReference>
<feature type="compositionally biased region" description="Basic residues" evidence="3">
    <location>
        <begin position="175"/>
        <end position="184"/>
    </location>
</feature>
<dbReference type="PANTHER" id="PTHR45775:SF6">
    <property type="entry name" value="RAD, GEM_KIR FAMILY MEMBER 2, ISOFORM C"/>
    <property type="match status" value="1"/>
</dbReference>
<dbReference type="SMART" id="SM00175">
    <property type="entry name" value="RAB"/>
    <property type="match status" value="1"/>
</dbReference>
<evidence type="ECO:0000313" key="5">
    <source>
        <dbReference type="RefSeq" id="XP_028966886.1"/>
    </source>
</evidence>
<sequence length="759" mass="81174">MVFIASREMSESMLMTASTDRLGLAVTSYDDSAHLNATAQLSTPVSPQRSPVSSHPLGVALGGMGGPPRMQRSRSSRVRPGTQSPRVSHKAYPFPNADTFTATANVIQPSTNHGKDQSATATGRGQRYSIDYTTLTEIDRMRASQQVDGWGKKDAWSSASSGGRSAPQTPLCKGRSTRRYRHSATRNSFRHNANTQPANSTSNANNNHLNNNALTQQHGKQAVSPILSSRAPLAAVSSLTLAGGGGGGAGGGTAGLSTLDPNQNHPNSPSSLSPISHLSHLGQPHRSVGRSQSVRTAKRPQTLENSTRFRQRIASIPGDRAVVGGDWEDPAAGATAASNASSSNSVYGAETQAATGEVEVQRLRNFAVTSKGVVNRGDSFRSKANRSASLHRNHASSLNRLNVPASRQRSASGGSYNCIATQSGSNPELHTGVVAGRGRDLEVCPSLSQVVPTTALCASLSDGNRVISQLEESARIVLDGIHGQSNPEISIETGVDDLHTHAEPVEDVICCEPTPTRRYRVLVVGAPEVGKTSLTRQFTTSEYICSYDSSMDEEHEKVVQIILNGEESELVFIEHKSSEALGNPVTAYQPDAYLVVFSVTSKSSFTAAKDFLQVIRKWDNMAARAIILVANKTDLVRLRAVSTSEGRSFASSEGIKFCETSAGINHNVDELLGGLLHQIRLKQQQLIKRSASQRSQSTSLKVLPLLRAKNSGPRGPHDSEGNLHPKQPLRAKMFLKKILRKACGTFGTSHSSCDNLHVL</sequence>
<keyword evidence="4" id="KW-1185">Reference proteome</keyword>
<feature type="region of interest" description="Disordered" evidence="3">
    <location>
        <begin position="62"/>
        <end position="94"/>
    </location>
</feature>
<name>A0AAJ7WH46_9ACAR</name>
<organism evidence="4 5">
    <name type="scientific">Galendromus occidentalis</name>
    <name type="common">western predatory mite</name>
    <dbReference type="NCBI Taxonomy" id="34638"/>
    <lineage>
        <taxon>Eukaryota</taxon>
        <taxon>Metazoa</taxon>
        <taxon>Ecdysozoa</taxon>
        <taxon>Arthropoda</taxon>
        <taxon>Chelicerata</taxon>
        <taxon>Arachnida</taxon>
        <taxon>Acari</taxon>
        <taxon>Parasitiformes</taxon>
        <taxon>Mesostigmata</taxon>
        <taxon>Gamasina</taxon>
        <taxon>Phytoseioidea</taxon>
        <taxon>Phytoseiidae</taxon>
        <taxon>Typhlodrominae</taxon>
        <taxon>Galendromus</taxon>
    </lineage>
</organism>
<dbReference type="GO" id="GO:0005886">
    <property type="term" value="C:plasma membrane"/>
    <property type="evidence" value="ECO:0007669"/>
    <property type="project" value="TreeGrafter"/>
</dbReference>
<dbReference type="InterPro" id="IPR051641">
    <property type="entry name" value="RGK_GTP-binding_reg"/>
</dbReference>
<dbReference type="Pfam" id="PF00071">
    <property type="entry name" value="Ras"/>
    <property type="match status" value="1"/>
</dbReference>